<dbReference type="PANTHER" id="PTHR38755:SF1">
    <property type="entry name" value="METHYLENE-TETRAHYDROFOLATE REDUCTASE C-TERMINAL DOMAIN-CONTAINING PROTEIN"/>
    <property type="match status" value="1"/>
</dbReference>
<dbReference type="InterPro" id="IPR022026">
    <property type="entry name" value="DUF5981"/>
</dbReference>
<dbReference type="InterPro" id="IPR017896">
    <property type="entry name" value="4Fe4S_Fe-S-bd"/>
</dbReference>
<dbReference type="Pfam" id="PF12225">
    <property type="entry name" value="DUF5981"/>
    <property type="match status" value="1"/>
</dbReference>
<feature type="domain" description="4Fe-4S ferredoxin-type" evidence="1">
    <location>
        <begin position="13"/>
        <end position="44"/>
    </location>
</feature>
<gene>
    <name evidence="2" type="ORF">KSU1_B0393</name>
</gene>
<organism evidence="2 3">
    <name type="scientific">Candidatus Jettenia caeni</name>
    <dbReference type="NCBI Taxonomy" id="247490"/>
    <lineage>
        <taxon>Bacteria</taxon>
        <taxon>Pseudomonadati</taxon>
        <taxon>Planctomycetota</taxon>
        <taxon>Candidatus Brocadiia</taxon>
        <taxon>Candidatus Brocadiales</taxon>
        <taxon>Candidatus Brocadiaceae</taxon>
        <taxon>Candidatus Jettenia</taxon>
    </lineage>
</organism>
<keyword evidence="3" id="KW-1185">Reference proteome</keyword>
<reference evidence="2 3" key="1">
    <citation type="journal article" date="2012" name="FEBS Lett.">
        <title>Anammox organism KSU-1 expresses a NirK-type copper-containing nitrite reductase instead of a NirS-type with cytochrome cd1.</title>
        <authorList>
            <person name="Hira D."/>
            <person name="Toh H."/>
            <person name="Migita C.T."/>
            <person name="Okubo H."/>
            <person name="Nishiyama T."/>
            <person name="Hattori M."/>
            <person name="Furukawa K."/>
            <person name="Fujii T."/>
        </authorList>
    </citation>
    <scope>NUCLEOTIDE SEQUENCE [LARGE SCALE GENOMIC DNA]</scope>
</reference>
<dbReference type="AlphaFoldDB" id="I3IHQ5"/>
<comment type="caution">
    <text evidence="2">The sequence shown here is derived from an EMBL/GenBank/DDBJ whole genome shotgun (WGS) entry which is preliminary data.</text>
</comment>
<dbReference type="Proteomes" id="UP000002985">
    <property type="component" value="Unassembled WGS sequence"/>
</dbReference>
<name>I3IHQ5_9BACT</name>
<dbReference type="OrthoDB" id="9803687at2"/>
<evidence type="ECO:0000313" key="3">
    <source>
        <dbReference type="Proteomes" id="UP000002985"/>
    </source>
</evidence>
<proteinExistence type="predicted"/>
<sequence length="234" mass="26024">MIVAASKPFQEIKQMLSEFRKICVLGCGSCVTICHTGGEKQVAELAAQLRLSAKLDGRQIEVKEDSTLRQCEWEFIDNIREVIEDCDAVLSIACGVGVQYMAEKFPRIRIFPGVNTTFMGGPTEQGIFWERCAGCGNCILATTGGLCPVSRCAKSLMNGPCGGSQNGRCEVSQETPCVWNQIYDQLDTQQLLKTMEMIVPPKDWTTGAENHPRKMVLEHLVVKKQTNEDTDYHR</sequence>
<evidence type="ECO:0000313" key="2">
    <source>
        <dbReference type="EMBL" id="GAB61250.1"/>
    </source>
</evidence>
<dbReference type="PANTHER" id="PTHR38755">
    <property type="entry name" value="5,10-METHYLENETETRAHYDROFOLATE REDUCTASE"/>
    <property type="match status" value="1"/>
</dbReference>
<dbReference type="eggNOG" id="COG4656">
    <property type="taxonomic scope" value="Bacteria"/>
</dbReference>
<protein>
    <recommendedName>
        <fullName evidence="1">4Fe-4S ferredoxin-type domain-containing protein</fullName>
    </recommendedName>
</protein>
<dbReference type="STRING" id="247490.KSU1_B0393"/>
<evidence type="ECO:0000259" key="1">
    <source>
        <dbReference type="PROSITE" id="PS51379"/>
    </source>
</evidence>
<dbReference type="EMBL" id="BAFH01000002">
    <property type="protein sequence ID" value="GAB61250.1"/>
    <property type="molecule type" value="Genomic_DNA"/>
</dbReference>
<dbReference type="PROSITE" id="PS51379">
    <property type="entry name" value="4FE4S_FER_2"/>
    <property type="match status" value="1"/>
</dbReference>
<accession>I3IHQ5</accession>